<sequence>MFTSLKRAPKPLLALGVSTLMVALAGCTQAESAAVAERPAPAAAPTEASGVFADTAKNTFETLTTAATASDWAVPIEVINCDTPGCDGERTPGVYTPLPAGSGEGMSLCALLPHVKDPYWLGINEALVTEAERSGASLQVFEAGGYTEISKQVDQLSNCVAGGADAMLIGAVSNEALNSKIDEIAAQGVPVIDMINGATTTNVAGRALFDYCTLGGNLGKHLKEVGEPVKAVWFPGPAGVGSLEQLMSCFKEQTSGSNVELLGVQYGDTGKDAQLDLVENALEAYPDMNYILGSATTVDAATGPLTERGLQDDINTASYYFTPEVASLLESGGATCSSAGNDLVLAKVALDMGVRTLAGEPLLGGAHIGTPASVICGPAAGEKWDNLDQLIRELNLPSKGFQPVFSVN</sequence>
<dbReference type="PANTHER" id="PTHR46847:SF1">
    <property type="entry name" value="D-ALLOSE-BINDING PERIPLASMIC PROTEIN-RELATED"/>
    <property type="match status" value="1"/>
</dbReference>
<evidence type="ECO:0000256" key="4">
    <source>
        <dbReference type="SAM" id="SignalP"/>
    </source>
</evidence>
<dbReference type="OrthoDB" id="9773673at2"/>
<comment type="caution">
    <text evidence="6">The sequence shown here is derived from an EMBL/GenBank/DDBJ whole genome shotgun (WGS) entry which is preliminary data.</text>
</comment>
<reference evidence="6 7" key="1">
    <citation type="journal article" date="2013" name="Genome Announc.">
        <title>Draft Genome Sequence of Arthrobacter crystallopoietes Strain BAB-32, Revealing Genes for Bioremediation.</title>
        <authorList>
            <person name="Joshi M.N."/>
            <person name="Pandit A.S."/>
            <person name="Sharma A."/>
            <person name="Pandya R.V."/>
            <person name="Desai S.M."/>
            <person name="Saxena A.K."/>
            <person name="Bagatharia S.B."/>
        </authorList>
    </citation>
    <scope>NUCLEOTIDE SEQUENCE [LARGE SCALE GENOMIC DNA]</scope>
    <source>
        <strain evidence="6 7">BAB-32</strain>
    </source>
</reference>
<evidence type="ECO:0000256" key="1">
    <source>
        <dbReference type="ARBA" id="ARBA00004196"/>
    </source>
</evidence>
<dbReference type="SUPFAM" id="SSF53822">
    <property type="entry name" value="Periplasmic binding protein-like I"/>
    <property type="match status" value="1"/>
</dbReference>
<dbReference type="Proteomes" id="UP000010729">
    <property type="component" value="Unassembled WGS sequence"/>
</dbReference>
<protein>
    <submittedName>
        <fullName evidence="6">TMAO reductase system periplasmic protein TorT</fullName>
    </submittedName>
</protein>
<evidence type="ECO:0000259" key="5">
    <source>
        <dbReference type="Pfam" id="PF13407"/>
    </source>
</evidence>
<dbReference type="PROSITE" id="PS51257">
    <property type="entry name" value="PROKAR_LIPOPROTEIN"/>
    <property type="match status" value="1"/>
</dbReference>
<evidence type="ECO:0000256" key="2">
    <source>
        <dbReference type="ARBA" id="ARBA00007639"/>
    </source>
</evidence>
<dbReference type="PANTHER" id="PTHR46847">
    <property type="entry name" value="D-ALLOSE-BINDING PERIPLASMIC PROTEIN-RELATED"/>
    <property type="match status" value="1"/>
</dbReference>
<evidence type="ECO:0000313" key="6">
    <source>
        <dbReference type="EMBL" id="EMY35228.1"/>
    </source>
</evidence>
<dbReference type="GO" id="GO:0030246">
    <property type="term" value="F:carbohydrate binding"/>
    <property type="evidence" value="ECO:0007669"/>
    <property type="project" value="UniProtKB-ARBA"/>
</dbReference>
<dbReference type="CDD" id="cd06306">
    <property type="entry name" value="PBP1_TorT-like"/>
    <property type="match status" value="1"/>
</dbReference>
<dbReference type="EMBL" id="ANPE02000080">
    <property type="protein sequence ID" value="EMY35228.1"/>
    <property type="molecule type" value="Genomic_DNA"/>
</dbReference>
<feature type="domain" description="Periplasmic binding protein" evidence="5">
    <location>
        <begin position="112"/>
        <end position="360"/>
    </location>
</feature>
<feature type="chain" id="PRO_5039570810" evidence="4">
    <location>
        <begin position="26"/>
        <end position="408"/>
    </location>
</feature>
<keyword evidence="7" id="KW-1185">Reference proteome</keyword>
<comment type="subcellular location">
    <subcellularLocation>
        <location evidence="1">Cell envelope</location>
    </subcellularLocation>
</comment>
<dbReference type="Pfam" id="PF13407">
    <property type="entry name" value="Peripla_BP_4"/>
    <property type="match status" value="1"/>
</dbReference>
<dbReference type="InterPro" id="IPR028082">
    <property type="entry name" value="Peripla_BP_I"/>
</dbReference>
<gene>
    <name evidence="6" type="ORF">D477_005466</name>
</gene>
<accession>N1VAB8</accession>
<dbReference type="NCBIfam" id="NF008185">
    <property type="entry name" value="PRK10936.1"/>
    <property type="match status" value="1"/>
</dbReference>
<dbReference type="InterPro" id="IPR025997">
    <property type="entry name" value="SBP_2_dom"/>
</dbReference>
<keyword evidence="3 4" id="KW-0732">Signal</keyword>
<proteinExistence type="inferred from homology"/>
<name>N1VAB8_9MICC</name>
<dbReference type="Gene3D" id="3.40.50.2300">
    <property type="match status" value="2"/>
</dbReference>
<feature type="signal peptide" evidence="4">
    <location>
        <begin position="1"/>
        <end position="25"/>
    </location>
</feature>
<dbReference type="AlphaFoldDB" id="N1VAB8"/>
<dbReference type="GO" id="GO:0030313">
    <property type="term" value="C:cell envelope"/>
    <property type="evidence" value="ECO:0007669"/>
    <property type="project" value="UniProtKB-SubCell"/>
</dbReference>
<comment type="similarity">
    <text evidence="2">Belongs to the bacterial solute-binding protein 2 family.</text>
</comment>
<organism evidence="6 7">
    <name type="scientific">Arthrobacter crystallopoietes BAB-32</name>
    <dbReference type="NCBI Taxonomy" id="1246476"/>
    <lineage>
        <taxon>Bacteria</taxon>
        <taxon>Bacillati</taxon>
        <taxon>Actinomycetota</taxon>
        <taxon>Actinomycetes</taxon>
        <taxon>Micrococcales</taxon>
        <taxon>Micrococcaceae</taxon>
        <taxon>Crystallibacter</taxon>
    </lineage>
</organism>
<evidence type="ECO:0000256" key="3">
    <source>
        <dbReference type="ARBA" id="ARBA00022729"/>
    </source>
</evidence>
<evidence type="ECO:0000313" key="7">
    <source>
        <dbReference type="Proteomes" id="UP000010729"/>
    </source>
</evidence>